<organism evidence="1 2">
    <name type="scientific">Burkholderia thailandensis (strain ATCC 700388 / DSM 13276 / CCUG 48851 / CIP 106301 / E264)</name>
    <dbReference type="NCBI Taxonomy" id="271848"/>
    <lineage>
        <taxon>Bacteria</taxon>
        <taxon>Pseudomonadati</taxon>
        <taxon>Pseudomonadota</taxon>
        <taxon>Betaproteobacteria</taxon>
        <taxon>Burkholderiales</taxon>
        <taxon>Burkholderiaceae</taxon>
        <taxon>Burkholderia</taxon>
        <taxon>pseudomallei group</taxon>
    </lineage>
</organism>
<dbReference type="InterPro" id="IPR043138">
    <property type="entry name" value="GGT_lsub"/>
</dbReference>
<gene>
    <name evidence="1" type="ordered locus">BTH_I0604</name>
</gene>
<dbReference type="SUPFAM" id="SSF56235">
    <property type="entry name" value="N-terminal nucleophile aminohydrolases (Ntn hydrolases)"/>
    <property type="match status" value="1"/>
</dbReference>
<dbReference type="KEGG" id="bte:BTH_I0604"/>
<dbReference type="Gene3D" id="3.60.20.40">
    <property type="match status" value="1"/>
</dbReference>
<dbReference type="PRINTS" id="PR01210">
    <property type="entry name" value="GGTRANSPTASE"/>
</dbReference>
<proteinExistence type="predicted"/>
<dbReference type="PANTHER" id="PTHR43881:SF1">
    <property type="entry name" value="GAMMA-GLUTAMYLTRANSPEPTIDASE (AFU_ORTHOLOGUE AFUA_4G13580)"/>
    <property type="match status" value="1"/>
</dbReference>
<dbReference type="Pfam" id="PF01019">
    <property type="entry name" value="G_glu_transpept"/>
    <property type="match status" value="1"/>
</dbReference>
<dbReference type="PANTHER" id="PTHR43881">
    <property type="entry name" value="GAMMA-GLUTAMYLTRANSPEPTIDASE (AFU_ORTHOLOGUE AFUA_4G13580)"/>
    <property type="match status" value="1"/>
</dbReference>
<keyword evidence="2" id="KW-1185">Reference proteome</keyword>
<reference evidence="1 2" key="1">
    <citation type="journal article" date="2005" name="BMC Genomics">
        <title>Bacterial genome adaptation to niches: divergence of the potential virulence genes in three Burkholderia species of different survival strategies.</title>
        <authorList>
            <person name="Kim H.S."/>
            <person name="Schell M.A."/>
            <person name="Yu Y."/>
            <person name="Ulrich R.L."/>
            <person name="Sarria S.H."/>
            <person name="Nierman W.C."/>
            <person name="DeShazer D."/>
        </authorList>
    </citation>
    <scope>NUCLEOTIDE SEQUENCE [LARGE SCALE GENOMIC DNA]</scope>
    <source>
        <strain evidence="2">ATCC 700388 / DSM 13276 / CCUG 48851 / CIP 106301 / E264</strain>
    </source>
</reference>
<protein>
    <submittedName>
        <fullName evidence="1">Gamma-glutamyltransferase</fullName>
    </submittedName>
</protein>
<dbReference type="Proteomes" id="UP000001930">
    <property type="component" value="Chromosome I"/>
</dbReference>
<name>Q2T0Y8_BURTA</name>
<dbReference type="InterPro" id="IPR043137">
    <property type="entry name" value="GGT_ssub_C"/>
</dbReference>
<dbReference type="AlphaFoldDB" id="Q2T0Y8"/>
<dbReference type="MEROPS" id="T03.025"/>
<evidence type="ECO:0000313" key="2">
    <source>
        <dbReference type="Proteomes" id="UP000001930"/>
    </source>
</evidence>
<dbReference type="EMBL" id="CP000086">
    <property type="protein sequence ID" value="ABC36678.1"/>
    <property type="molecule type" value="Genomic_DNA"/>
</dbReference>
<sequence length="634" mass="67813">MFAGVDSARWDGKRGRQIRIVRAVRAESPGTRRASPRTRADLGLDSIHVVHASIHVTNEFAGGAQSRWNVCFDPVYHVPAMTLHSNISGVPFSWRNPYLTTRVPVFARNVVSTSHPLAAQAGLRMLWKGGNAVDAAIAAAAAITVVEPVSCGLGGDAFALVWDGAKLHGLNASGVAPAAWSVDYFRRRHGDAGNGLARQPTRGWDTVTVPGVIAGWEALHAKFGSLPFADLLEPAIELAERGHAVAAVVAHKWAAAVPELNGQPGFAETFMPRGRAPEVSELVRLPGHAKTLRTIAAEGARAFYEGSIAESIAGFFRDGGGALTADDLRAYRPEWVEPIGKDFRGYTVHEIPPNGQGIAALIALGIVERFGLDDLPLDSAEAQHVQIEAMKLAFADVYRYVADPRAMALTPAQMLDDAYLDARAKLIDVTRATHFSFGMPRAGGTIYLSAADERGMMVSFIQSNYMGFGSGLVVPGMGIALQNRGCGFSMDPTSPNVVEGGKRPFHTIIPAFVTQQAGGARHAVMSFGVMGGDMQPQGHLQTIVRMLGYGQQPQAACDAPRWKVSRSFTLDVEAALGASVVDALAARGHTIQAIDDPYMDFGSGQFIWRLDRDEPDRGYVAASDSRRDGLAAGF</sequence>
<dbReference type="HOGENOM" id="CLU_014813_3_2_4"/>
<dbReference type="InterPro" id="IPR052896">
    <property type="entry name" value="GGT-like_enzyme"/>
</dbReference>
<accession>Q2T0Y8</accession>
<evidence type="ECO:0000313" key="1">
    <source>
        <dbReference type="EMBL" id="ABC36678.1"/>
    </source>
</evidence>
<dbReference type="Gene3D" id="1.10.246.130">
    <property type="match status" value="1"/>
</dbReference>
<dbReference type="InterPro" id="IPR029055">
    <property type="entry name" value="Ntn_hydrolases_N"/>
</dbReference>